<proteinExistence type="predicted"/>
<accession>A0AAV0BMY2</accession>
<evidence type="ECO:0000313" key="2">
    <source>
        <dbReference type="EMBL" id="CAH7686932.1"/>
    </source>
</evidence>
<comment type="caution">
    <text evidence="2">The sequence shown here is derived from an EMBL/GenBank/DDBJ whole genome shotgun (WGS) entry which is preliminary data.</text>
</comment>
<keyword evidence="1" id="KW-0812">Transmembrane</keyword>
<dbReference type="Proteomes" id="UP001153365">
    <property type="component" value="Unassembled WGS sequence"/>
</dbReference>
<keyword evidence="3" id="KW-1185">Reference proteome</keyword>
<protein>
    <submittedName>
        <fullName evidence="2">Expressed protein</fullName>
    </submittedName>
</protein>
<sequence length="254" mass="29151">MSIRKMIRRSIFPTRLIALSSSSFLSYSLLLSLLLLFNGFKIVEPNTELINSINLSSFFSNMSANSQNQFKCLNEEEEGYDKINVEFPTSQILALGIKPHQRRALIGQSTDFRYSNNDRGGLDSSKDFQQKKLLNRVFNINQHHRYFSIRFSYEPSHNFDLVLVPKDLSLRLIPSFDSKILSQSSITHEKENVLMVNVHLVIEPVLFELVPIFTVVPLIFSIVLSLLVIYLLSISSRLRNFIQSNCILSSLKDD</sequence>
<gene>
    <name evidence="2" type="ORF">PPACK8108_LOCUS21644</name>
</gene>
<keyword evidence="1" id="KW-1133">Transmembrane helix</keyword>
<evidence type="ECO:0000313" key="3">
    <source>
        <dbReference type="Proteomes" id="UP001153365"/>
    </source>
</evidence>
<feature type="transmembrane region" description="Helical" evidence="1">
    <location>
        <begin position="209"/>
        <end position="232"/>
    </location>
</feature>
<evidence type="ECO:0000256" key="1">
    <source>
        <dbReference type="SAM" id="Phobius"/>
    </source>
</evidence>
<dbReference type="EMBL" id="CALTRL010005823">
    <property type="protein sequence ID" value="CAH7686932.1"/>
    <property type="molecule type" value="Genomic_DNA"/>
</dbReference>
<name>A0AAV0BMY2_PHAPC</name>
<keyword evidence="1" id="KW-0472">Membrane</keyword>
<dbReference type="AlphaFoldDB" id="A0AAV0BMY2"/>
<reference evidence="2" key="1">
    <citation type="submission" date="2022-06" db="EMBL/GenBank/DDBJ databases">
        <authorList>
            <consortium name="SYNGENTA / RWTH Aachen University"/>
        </authorList>
    </citation>
    <scope>NUCLEOTIDE SEQUENCE</scope>
</reference>
<organism evidence="2 3">
    <name type="scientific">Phakopsora pachyrhizi</name>
    <name type="common">Asian soybean rust disease fungus</name>
    <dbReference type="NCBI Taxonomy" id="170000"/>
    <lineage>
        <taxon>Eukaryota</taxon>
        <taxon>Fungi</taxon>
        <taxon>Dikarya</taxon>
        <taxon>Basidiomycota</taxon>
        <taxon>Pucciniomycotina</taxon>
        <taxon>Pucciniomycetes</taxon>
        <taxon>Pucciniales</taxon>
        <taxon>Phakopsoraceae</taxon>
        <taxon>Phakopsora</taxon>
    </lineage>
</organism>